<evidence type="ECO:0000256" key="5">
    <source>
        <dbReference type="ARBA" id="ARBA00022989"/>
    </source>
</evidence>
<keyword evidence="9" id="KW-1185">Reference proteome</keyword>
<organism evidence="8 9">
    <name type="scientific">Nocardiopsis metallicus</name>
    <dbReference type="NCBI Taxonomy" id="179819"/>
    <lineage>
        <taxon>Bacteria</taxon>
        <taxon>Bacillati</taxon>
        <taxon>Actinomycetota</taxon>
        <taxon>Actinomycetes</taxon>
        <taxon>Streptosporangiales</taxon>
        <taxon>Nocardiopsidaceae</taxon>
        <taxon>Nocardiopsis</taxon>
    </lineage>
</organism>
<evidence type="ECO:0000313" key="8">
    <source>
        <dbReference type="EMBL" id="MBB5495062.1"/>
    </source>
</evidence>
<dbReference type="GO" id="GO:0005886">
    <property type="term" value="C:plasma membrane"/>
    <property type="evidence" value="ECO:0007669"/>
    <property type="project" value="UniProtKB-SubCell"/>
</dbReference>
<evidence type="ECO:0000256" key="7">
    <source>
        <dbReference type="SAM" id="Phobius"/>
    </source>
</evidence>
<protein>
    <submittedName>
        <fullName evidence="8">Uncharacterized membrane protein YjfL (UPF0719 family)</fullName>
    </submittedName>
</protein>
<dbReference type="RefSeq" id="WP_184369411.1">
    <property type="nucleotide sequence ID" value="NZ_BAAAKM010000143.1"/>
</dbReference>
<sequence>MNEILTSSLYALGYGVVGTVIMLLGYLITDLLTPGKLHKLIWEERNPNAILLVSANTLGAAIVVVSAILSSYSELGLGPGLLSASIFGLIGLVVMGLSFLLIDLMTPGKISHMISNNEWHPATWVSATAHVSIALVVAAAIS</sequence>
<proteinExistence type="inferred from homology"/>
<dbReference type="Proteomes" id="UP000579647">
    <property type="component" value="Unassembled WGS sequence"/>
</dbReference>
<feature type="transmembrane region" description="Helical" evidence="7">
    <location>
        <begin position="9"/>
        <end position="29"/>
    </location>
</feature>
<dbReference type="InterPro" id="IPR007140">
    <property type="entry name" value="DUF350"/>
</dbReference>
<evidence type="ECO:0000256" key="1">
    <source>
        <dbReference type="ARBA" id="ARBA00004651"/>
    </source>
</evidence>
<feature type="transmembrane region" description="Helical" evidence="7">
    <location>
        <begin position="81"/>
        <end position="102"/>
    </location>
</feature>
<evidence type="ECO:0000256" key="6">
    <source>
        <dbReference type="ARBA" id="ARBA00023136"/>
    </source>
</evidence>
<dbReference type="AlphaFoldDB" id="A0A840WFQ4"/>
<feature type="transmembrane region" description="Helical" evidence="7">
    <location>
        <begin position="122"/>
        <end position="141"/>
    </location>
</feature>
<evidence type="ECO:0000313" key="9">
    <source>
        <dbReference type="Proteomes" id="UP000579647"/>
    </source>
</evidence>
<comment type="similarity">
    <text evidence="2">Belongs to the UPF0719 family.</text>
</comment>
<keyword evidence="5 7" id="KW-1133">Transmembrane helix</keyword>
<comment type="caution">
    <text evidence="8">The sequence shown here is derived from an EMBL/GenBank/DDBJ whole genome shotgun (WGS) entry which is preliminary data.</text>
</comment>
<dbReference type="Pfam" id="PF03994">
    <property type="entry name" value="DUF350"/>
    <property type="match status" value="1"/>
</dbReference>
<comment type="subcellular location">
    <subcellularLocation>
        <location evidence="1">Cell membrane</location>
        <topology evidence="1">Multi-pass membrane protein</topology>
    </subcellularLocation>
</comment>
<keyword evidence="4 7" id="KW-0812">Transmembrane</keyword>
<evidence type="ECO:0000256" key="4">
    <source>
        <dbReference type="ARBA" id="ARBA00022692"/>
    </source>
</evidence>
<dbReference type="EMBL" id="JACHDO010000001">
    <property type="protein sequence ID" value="MBB5495062.1"/>
    <property type="molecule type" value="Genomic_DNA"/>
</dbReference>
<evidence type="ECO:0000256" key="2">
    <source>
        <dbReference type="ARBA" id="ARBA00005779"/>
    </source>
</evidence>
<gene>
    <name evidence="8" type="ORF">HNR07_006199</name>
</gene>
<accession>A0A840WFQ4</accession>
<keyword evidence="6 7" id="KW-0472">Membrane</keyword>
<name>A0A840WFQ4_9ACTN</name>
<keyword evidence="3" id="KW-1003">Cell membrane</keyword>
<feature type="transmembrane region" description="Helical" evidence="7">
    <location>
        <begin position="49"/>
        <end position="69"/>
    </location>
</feature>
<reference evidence="8 9" key="1">
    <citation type="submission" date="2020-08" db="EMBL/GenBank/DDBJ databases">
        <title>Sequencing the genomes of 1000 actinobacteria strains.</title>
        <authorList>
            <person name="Klenk H.-P."/>
        </authorList>
    </citation>
    <scope>NUCLEOTIDE SEQUENCE [LARGE SCALE GENOMIC DNA]</scope>
    <source>
        <strain evidence="8 9">DSM 44598</strain>
    </source>
</reference>
<evidence type="ECO:0000256" key="3">
    <source>
        <dbReference type="ARBA" id="ARBA00022475"/>
    </source>
</evidence>